<feature type="region of interest" description="Disordered" evidence="1">
    <location>
        <begin position="1"/>
        <end position="44"/>
    </location>
</feature>
<comment type="caution">
    <text evidence="2">The sequence shown here is derived from an EMBL/GenBank/DDBJ whole genome shotgun (WGS) entry which is preliminary data.</text>
</comment>
<dbReference type="Proteomes" id="UP000824088">
    <property type="component" value="Unassembled WGS sequence"/>
</dbReference>
<evidence type="ECO:0000313" key="3">
    <source>
        <dbReference type="Proteomes" id="UP000824088"/>
    </source>
</evidence>
<reference evidence="2" key="1">
    <citation type="submission" date="2020-10" db="EMBL/GenBank/DDBJ databases">
        <authorList>
            <person name="Gilroy R."/>
        </authorList>
    </citation>
    <scope>NUCLEOTIDE SEQUENCE</scope>
    <source>
        <strain evidence="2">1063</strain>
    </source>
</reference>
<sequence>MNEKSKKASSAVRQNMAENNRRIRNFILQKGKAKRTEAAPYSANPERVNHVRFPQWQWQWQWRGTQVASHLPRFQRASLGEMLSPNTLCGSTKTSEEKLSRKKQ</sequence>
<proteinExistence type="predicted"/>
<accession>A0A9D1L323</accession>
<feature type="compositionally biased region" description="Basic and acidic residues" evidence="1">
    <location>
        <begin position="94"/>
        <end position="104"/>
    </location>
</feature>
<dbReference type="AlphaFoldDB" id="A0A9D1L323"/>
<protein>
    <submittedName>
        <fullName evidence="2">Uncharacterized protein</fullName>
    </submittedName>
</protein>
<evidence type="ECO:0000256" key="1">
    <source>
        <dbReference type="SAM" id="MobiDB-lite"/>
    </source>
</evidence>
<gene>
    <name evidence="2" type="ORF">IAD51_04875</name>
</gene>
<feature type="compositionally biased region" description="Polar residues" evidence="1">
    <location>
        <begin position="84"/>
        <end position="93"/>
    </location>
</feature>
<reference evidence="2" key="2">
    <citation type="journal article" date="2021" name="PeerJ">
        <title>Extensive microbial diversity within the chicken gut microbiome revealed by metagenomics and culture.</title>
        <authorList>
            <person name="Gilroy R."/>
            <person name="Ravi A."/>
            <person name="Getino M."/>
            <person name="Pursley I."/>
            <person name="Horton D.L."/>
            <person name="Alikhan N.F."/>
            <person name="Baker D."/>
            <person name="Gharbi K."/>
            <person name="Hall N."/>
            <person name="Watson M."/>
            <person name="Adriaenssens E.M."/>
            <person name="Foster-Nyarko E."/>
            <person name="Jarju S."/>
            <person name="Secka A."/>
            <person name="Antonio M."/>
            <person name="Oren A."/>
            <person name="Chaudhuri R.R."/>
            <person name="La Ragione R."/>
            <person name="Hildebrand F."/>
            <person name="Pallen M.J."/>
        </authorList>
    </citation>
    <scope>NUCLEOTIDE SEQUENCE</scope>
    <source>
        <strain evidence="2">1063</strain>
    </source>
</reference>
<feature type="region of interest" description="Disordered" evidence="1">
    <location>
        <begin position="83"/>
        <end position="104"/>
    </location>
</feature>
<name>A0A9D1L323_9FIRM</name>
<dbReference type="EMBL" id="DVMN01000088">
    <property type="protein sequence ID" value="HIU21547.1"/>
    <property type="molecule type" value="Genomic_DNA"/>
</dbReference>
<organism evidence="2 3">
    <name type="scientific">Candidatus Limadaptatus stercorigallinarum</name>
    <dbReference type="NCBI Taxonomy" id="2840845"/>
    <lineage>
        <taxon>Bacteria</taxon>
        <taxon>Bacillati</taxon>
        <taxon>Bacillota</taxon>
        <taxon>Clostridia</taxon>
        <taxon>Eubacteriales</taxon>
        <taxon>Candidatus Limadaptatus</taxon>
    </lineage>
</organism>
<evidence type="ECO:0000313" key="2">
    <source>
        <dbReference type="EMBL" id="HIU21547.1"/>
    </source>
</evidence>